<feature type="region of interest" description="Disordered" evidence="1">
    <location>
        <begin position="23"/>
        <end position="52"/>
    </location>
</feature>
<proteinExistence type="predicted"/>
<reference evidence="2" key="1">
    <citation type="journal article" date="2015" name="Nature">
        <title>Complex archaea that bridge the gap between prokaryotes and eukaryotes.</title>
        <authorList>
            <person name="Spang A."/>
            <person name="Saw J.H."/>
            <person name="Jorgensen S.L."/>
            <person name="Zaremba-Niedzwiedzka K."/>
            <person name="Martijn J."/>
            <person name="Lind A.E."/>
            <person name="van Eijk R."/>
            <person name="Schleper C."/>
            <person name="Guy L."/>
            <person name="Ettema T.J."/>
        </authorList>
    </citation>
    <scope>NUCLEOTIDE SEQUENCE</scope>
</reference>
<evidence type="ECO:0000313" key="2">
    <source>
        <dbReference type="EMBL" id="KKL56024.1"/>
    </source>
</evidence>
<dbReference type="AlphaFoldDB" id="A0A0F9D3B0"/>
<comment type="caution">
    <text evidence="2">The sequence shown here is derived from an EMBL/GenBank/DDBJ whole genome shotgun (WGS) entry which is preliminary data.</text>
</comment>
<evidence type="ECO:0000256" key="1">
    <source>
        <dbReference type="SAM" id="MobiDB-lite"/>
    </source>
</evidence>
<protein>
    <submittedName>
        <fullName evidence="2">Uncharacterized protein</fullName>
    </submittedName>
</protein>
<dbReference type="EMBL" id="LAZR01030635">
    <property type="protein sequence ID" value="KKL56024.1"/>
    <property type="molecule type" value="Genomic_DNA"/>
</dbReference>
<accession>A0A0F9D3B0</accession>
<organism evidence="2">
    <name type="scientific">marine sediment metagenome</name>
    <dbReference type="NCBI Taxonomy" id="412755"/>
    <lineage>
        <taxon>unclassified sequences</taxon>
        <taxon>metagenomes</taxon>
        <taxon>ecological metagenomes</taxon>
    </lineage>
</organism>
<sequence>MTARKNPKKTTREPLEIAYPCVDATRTEGVQTLTEEPGGPPNPQESPQTPIEEPVDQTIVEGEFEEVNKTAYDEMIQVPQDHQIPLIPQTPQAPLEEIQPEIVGPIEAVELVAYCPHCGKGVKSSNWNTVASWFGEHCQRTHPEVFSHLFSVASAFLGLMIADTYDTKPEWGDQPSMETLRGELIDIIEGVRDPLGDGLS</sequence>
<gene>
    <name evidence="2" type="ORF">LCGC14_2249550</name>
</gene>
<name>A0A0F9D3B0_9ZZZZ</name>